<evidence type="ECO:0000313" key="1">
    <source>
        <dbReference type="EMBL" id="GAJ11753.1"/>
    </source>
</evidence>
<proteinExistence type="predicted"/>
<comment type="caution">
    <text evidence="1">The sequence shown here is derived from an EMBL/GenBank/DDBJ whole genome shotgun (WGS) entry which is preliminary data.</text>
</comment>
<protein>
    <recommendedName>
        <fullName evidence="2">DUF3303 domain-containing protein</fullName>
    </recommendedName>
</protein>
<dbReference type="Pfam" id="PF11746">
    <property type="entry name" value="DUF3303"/>
    <property type="match status" value="1"/>
</dbReference>
<dbReference type="InterPro" id="IPR021734">
    <property type="entry name" value="DUF3303"/>
</dbReference>
<accession>X1U2F4</accession>
<sequence>MKYIVFWEFCPEDFDKILERYFAFGKAVEKHPDKYPKVIFSSHSMAGETKGFEIVEATSEQMTEDITFWMGVLTLKFVPILEAEKIAESYLKSK</sequence>
<dbReference type="EMBL" id="BARW01030976">
    <property type="protein sequence ID" value="GAJ11753.1"/>
    <property type="molecule type" value="Genomic_DNA"/>
</dbReference>
<organism evidence="1">
    <name type="scientific">marine sediment metagenome</name>
    <dbReference type="NCBI Taxonomy" id="412755"/>
    <lineage>
        <taxon>unclassified sequences</taxon>
        <taxon>metagenomes</taxon>
        <taxon>ecological metagenomes</taxon>
    </lineage>
</organism>
<dbReference type="AlphaFoldDB" id="X1U2F4"/>
<name>X1U2F4_9ZZZZ</name>
<reference evidence="1" key="1">
    <citation type="journal article" date="2014" name="Front. Microbiol.">
        <title>High frequency of phylogenetically diverse reductive dehalogenase-homologous genes in deep subseafloor sedimentary metagenomes.</title>
        <authorList>
            <person name="Kawai M."/>
            <person name="Futagami T."/>
            <person name="Toyoda A."/>
            <person name="Takaki Y."/>
            <person name="Nishi S."/>
            <person name="Hori S."/>
            <person name="Arai W."/>
            <person name="Tsubouchi T."/>
            <person name="Morono Y."/>
            <person name="Uchiyama I."/>
            <person name="Ito T."/>
            <person name="Fujiyama A."/>
            <person name="Inagaki F."/>
            <person name="Takami H."/>
        </authorList>
    </citation>
    <scope>NUCLEOTIDE SEQUENCE</scope>
    <source>
        <strain evidence="1">Expedition CK06-06</strain>
    </source>
</reference>
<evidence type="ECO:0008006" key="2">
    <source>
        <dbReference type="Google" id="ProtNLM"/>
    </source>
</evidence>
<gene>
    <name evidence="1" type="ORF">S12H4_49385</name>
</gene>